<evidence type="ECO:0000259" key="5">
    <source>
        <dbReference type="Pfam" id="PF04666"/>
    </source>
</evidence>
<keyword evidence="3" id="KW-0808">Transferase</keyword>
<dbReference type="PANTHER" id="PTHR12062:SF9">
    <property type="entry name" value="ALPHA-1,3-MANNOSYL-GLYCOPROTEIN 4-BETA-N-ACETYLGLUCOSAMINYLTRANSFERASE A, ISOFORM A"/>
    <property type="match status" value="1"/>
</dbReference>
<evidence type="ECO:0000256" key="4">
    <source>
        <dbReference type="SAM" id="MobiDB-lite"/>
    </source>
</evidence>
<dbReference type="Pfam" id="PF23524">
    <property type="entry name" value="MGAT4A_C"/>
    <property type="match status" value="1"/>
</dbReference>
<feature type="region of interest" description="Disordered" evidence="4">
    <location>
        <begin position="59"/>
        <end position="81"/>
    </location>
</feature>
<evidence type="ECO:0000256" key="2">
    <source>
        <dbReference type="ARBA" id="ARBA00022676"/>
    </source>
</evidence>
<dbReference type="InterPro" id="IPR006759">
    <property type="entry name" value="Glyco_transf_54"/>
</dbReference>
<comment type="caution">
    <text evidence="7">The sequence shown here is derived from an EMBL/GenBank/DDBJ whole genome shotgun (WGS) entry which is preliminary data.</text>
</comment>
<feature type="compositionally biased region" description="Polar residues" evidence="4">
    <location>
        <begin position="72"/>
        <end position="81"/>
    </location>
</feature>
<evidence type="ECO:0000313" key="7">
    <source>
        <dbReference type="EMBL" id="KAJ8877753.1"/>
    </source>
</evidence>
<dbReference type="Proteomes" id="UP001159363">
    <property type="component" value="Chromosome 7"/>
</dbReference>
<dbReference type="PANTHER" id="PTHR12062">
    <property type="entry name" value="N-ACETYLGLUCOSAMINYLTRANSFERASE VI"/>
    <property type="match status" value="1"/>
</dbReference>
<proteinExistence type="predicted"/>
<dbReference type="InterPro" id="IPR056576">
    <property type="entry name" value="MGAT4_A/B/C_C"/>
</dbReference>
<name>A0ABQ9H0E0_9NEOP</name>
<gene>
    <name evidence="7" type="ORF">PR048_022208</name>
</gene>
<evidence type="ECO:0000313" key="8">
    <source>
        <dbReference type="Proteomes" id="UP001159363"/>
    </source>
</evidence>
<evidence type="ECO:0000256" key="1">
    <source>
        <dbReference type="ARBA" id="ARBA00004922"/>
    </source>
</evidence>
<dbReference type="InterPro" id="IPR057279">
    <property type="entry name" value="MGAT4"/>
</dbReference>
<keyword evidence="8" id="KW-1185">Reference proteome</keyword>
<sequence length="558" mass="64076">MMLADVSRKQVLVQRLVDLQARLQHLDLRHRARMEEAYFLSQQLGLLLSATEGRPLMSTPLGGELQLPRSPKNASLTSENQPLRTPSVYSFLPHLLDDPLSLHPAFTLSRNRSGVSIVMGMPTVKREGHSYFLPTLHNLMKSMNNEDSADSLIIVFVAEVVWLLFLHSDFLLRIFVFRVEKDFVHQIAGQVEENFRDQVEAGLIEVISPPASYYPDMDKLQQTLGDPPERVRWRTKQNLDFAFLMMYAQPKGTFYVQLEDDILAKKNFISTMKNYALMKTAEKSPWFVLEFCQLGFIGKMFKCAQLPWLIHFILMFYNDKPVDWLLDHLIFTKSCRLDKDSKACKNEKAKLWVPYKTSLFQHTGLHSSLKGKVQKLQDKNFGTVPMYYPHSNPQANFSSTIATYKQFSLDRAYKGETFFWGLQPKTGDKVIFTFRSPQRLKHYLFQSGNVKHAEDCFYNTTIEVMPDSSQTNVSKTEYNVTRDGFFIVGKFNILGVAKGLIDPELNPVKVIRLNVHGDSENWVILSEVSLVHFSSRGKLDELGPRVVVVEVKAYHNIS</sequence>
<keyword evidence="2" id="KW-0328">Glycosyltransferase</keyword>
<accession>A0ABQ9H0E0</accession>
<organism evidence="7 8">
    <name type="scientific">Dryococelus australis</name>
    <dbReference type="NCBI Taxonomy" id="614101"/>
    <lineage>
        <taxon>Eukaryota</taxon>
        <taxon>Metazoa</taxon>
        <taxon>Ecdysozoa</taxon>
        <taxon>Arthropoda</taxon>
        <taxon>Hexapoda</taxon>
        <taxon>Insecta</taxon>
        <taxon>Pterygota</taxon>
        <taxon>Neoptera</taxon>
        <taxon>Polyneoptera</taxon>
        <taxon>Phasmatodea</taxon>
        <taxon>Verophasmatodea</taxon>
        <taxon>Anareolatae</taxon>
        <taxon>Phasmatidae</taxon>
        <taxon>Eurycanthinae</taxon>
        <taxon>Dryococelus</taxon>
    </lineage>
</organism>
<feature type="domain" description="MGAT4 A/B/C C-terminal" evidence="6">
    <location>
        <begin position="395"/>
        <end position="527"/>
    </location>
</feature>
<evidence type="ECO:0000259" key="6">
    <source>
        <dbReference type="Pfam" id="PF23524"/>
    </source>
</evidence>
<protein>
    <recommendedName>
        <fullName evidence="9">Alpha-1,3-mannosyl-glycoprotein 4-beta-N-acetylglucosaminyltransferase B</fullName>
    </recommendedName>
</protein>
<dbReference type="EMBL" id="JARBHB010000008">
    <property type="protein sequence ID" value="KAJ8877753.1"/>
    <property type="molecule type" value="Genomic_DNA"/>
</dbReference>
<evidence type="ECO:0008006" key="9">
    <source>
        <dbReference type="Google" id="ProtNLM"/>
    </source>
</evidence>
<reference evidence="7 8" key="1">
    <citation type="submission" date="2023-02" db="EMBL/GenBank/DDBJ databases">
        <title>LHISI_Scaffold_Assembly.</title>
        <authorList>
            <person name="Stuart O.P."/>
            <person name="Cleave R."/>
            <person name="Magrath M.J.L."/>
            <person name="Mikheyev A.S."/>
        </authorList>
    </citation>
    <scope>NUCLEOTIDE SEQUENCE [LARGE SCALE GENOMIC DNA]</scope>
    <source>
        <strain evidence="7">Daus_M_001</strain>
        <tissue evidence="7">Leg muscle</tissue>
    </source>
</reference>
<feature type="domain" description="MGAT4 conserved region" evidence="5">
    <location>
        <begin position="169"/>
        <end position="381"/>
    </location>
</feature>
<evidence type="ECO:0000256" key="3">
    <source>
        <dbReference type="ARBA" id="ARBA00022679"/>
    </source>
</evidence>
<dbReference type="Pfam" id="PF04666">
    <property type="entry name" value="MGAT4_cons"/>
    <property type="match status" value="1"/>
</dbReference>
<comment type="pathway">
    <text evidence="1">Protein modification; protein glycosylation.</text>
</comment>